<evidence type="ECO:0000313" key="8">
    <source>
        <dbReference type="Proteomes" id="UP000244929"/>
    </source>
</evidence>
<evidence type="ECO:0000313" key="7">
    <source>
        <dbReference type="EMBL" id="AWH84423.1"/>
    </source>
</evidence>
<dbReference type="KEGG" id="falb:HYN59_04515"/>
<feature type="transmembrane region" description="Helical" evidence="6">
    <location>
        <begin position="153"/>
        <end position="173"/>
    </location>
</feature>
<feature type="transmembrane region" description="Helical" evidence="6">
    <location>
        <begin position="113"/>
        <end position="141"/>
    </location>
</feature>
<feature type="transmembrane region" description="Helical" evidence="6">
    <location>
        <begin position="39"/>
        <end position="60"/>
    </location>
</feature>
<evidence type="ECO:0000256" key="3">
    <source>
        <dbReference type="ARBA" id="ARBA00022692"/>
    </source>
</evidence>
<feature type="transmembrane region" description="Helical" evidence="6">
    <location>
        <begin position="6"/>
        <end position="27"/>
    </location>
</feature>
<dbReference type="PANTHER" id="PTHR30086">
    <property type="entry name" value="ARGININE EXPORTER PROTEIN ARGO"/>
    <property type="match status" value="1"/>
</dbReference>
<dbReference type="RefSeq" id="WP_108777129.1">
    <property type="nucleotide sequence ID" value="NZ_CP029186.1"/>
</dbReference>
<dbReference type="OrthoDB" id="679767at2"/>
<reference evidence="7 8" key="1">
    <citation type="submission" date="2018-04" db="EMBL/GenBank/DDBJ databases">
        <title>Genome sequencing of Flavobacterium sp. HYN0059.</title>
        <authorList>
            <person name="Yi H."/>
            <person name="Baek C."/>
        </authorList>
    </citation>
    <scope>NUCLEOTIDE SEQUENCE [LARGE SCALE GENOMIC DNA]</scope>
    <source>
        <strain evidence="7 8">HYN0059</strain>
    </source>
</reference>
<feature type="transmembrane region" description="Helical" evidence="6">
    <location>
        <begin position="193"/>
        <end position="210"/>
    </location>
</feature>
<dbReference type="InterPro" id="IPR001123">
    <property type="entry name" value="LeuE-type"/>
</dbReference>
<dbReference type="EMBL" id="CP029186">
    <property type="protein sequence ID" value="AWH84423.1"/>
    <property type="molecule type" value="Genomic_DNA"/>
</dbReference>
<dbReference type="GO" id="GO:0005886">
    <property type="term" value="C:plasma membrane"/>
    <property type="evidence" value="ECO:0007669"/>
    <property type="project" value="UniProtKB-SubCell"/>
</dbReference>
<organism evidence="7 8">
    <name type="scientific">Flavobacterium album</name>
    <dbReference type="NCBI Taxonomy" id="2175091"/>
    <lineage>
        <taxon>Bacteria</taxon>
        <taxon>Pseudomonadati</taxon>
        <taxon>Bacteroidota</taxon>
        <taxon>Flavobacteriia</taxon>
        <taxon>Flavobacteriales</taxon>
        <taxon>Flavobacteriaceae</taxon>
        <taxon>Flavobacterium</taxon>
    </lineage>
</organism>
<keyword evidence="3 6" id="KW-0812">Transmembrane</keyword>
<evidence type="ECO:0000256" key="4">
    <source>
        <dbReference type="ARBA" id="ARBA00022989"/>
    </source>
</evidence>
<keyword evidence="4 6" id="KW-1133">Transmembrane helix</keyword>
<dbReference type="PANTHER" id="PTHR30086:SF20">
    <property type="entry name" value="ARGININE EXPORTER PROTEIN ARGO-RELATED"/>
    <property type="match status" value="1"/>
</dbReference>
<evidence type="ECO:0000256" key="5">
    <source>
        <dbReference type="ARBA" id="ARBA00023136"/>
    </source>
</evidence>
<dbReference type="Pfam" id="PF01810">
    <property type="entry name" value="LysE"/>
    <property type="match status" value="1"/>
</dbReference>
<feature type="transmembrane region" description="Helical" evidence="6">
    <location>
        <begin position="72"/>
        <end position="92"/>
    </location>
</feature>
<dbReference type="Proteomes" id="UP000244929">
    <property type="component" value="Chromosome"/>
</dbReference>
<dbReference type="GO" id="GO:0015171">
    <property type="term" value="F:amino acid transmembrane transporter activity"/>
    <property type="evidence" value="ECO:0007669"/>
    <property type="project" value="TreeGrafter"/>
</dbReference>
<sequence>MLEDILSAIPLGFFLSVMPGAVFFVLLETSVIKGFRSAIAFDLGAITSDIIFILIAYFSSYKLLEKIKDEPALFIFGGLIMLTYGLISFFKIRKTSKNDFIEEAERDIIKKNYFSLFAKGFLLNFINIGVLGFWLAIIITWGPQLDLKPSRMFVFFVSVIGTYFLIDIGKIMLAKQLRSKLTMKNITKIKQGISVILMIFGIALLVQGWFPKEMNSTIERLEQNAGSNAHTAD</sequence>
<gene>
    <name evidence="7" type="ORF">HYN59_04515</name>
</gene>
<evidence type="ECO:0000256" key="2">
    <source>
        <dbReference type="ARBA" id="ARBA00022475"/>
    </source>
</evidence>
<keyword evidence="2" id="KW-1003">Cell membrane</keyword>
<name>A0A2S1QVK8_9FLAO</name>
<evidence type="ECO:0000256" key="1">
    <source>
        <dbReference type="ARBA" id="ARBA00004651"/>
    </source>
</evidence>
<keyword evidence="8" id="KW-1185">Reference proteome</keyword>
<comment type="subcellular location">
    <subcellularLocation>
        <location evidence="1">Cell membrane</location>
        <topology evidence="1">Multi-pass membrane protein</topology>
    </subcellularLocation>
</comment>
<keyword evidence="5 6" id="KW-0472">Membrane</keyword>
<protein>
    <submittedName>
        <fullName evidence="7">Lysine transporter LysE</fullName>
    </submittedName>
</protein>
<proteinExistence type="predicted"/>
<dbReference type="AlphaFoldDB" id="A0A2S1QVK8"/>
<evidence type="ECO:0000256" key="6">
    <source>
        <dbReference type="SAM" id="Phobius"/>
    </source>
</evidence>
<accession>A0A2S1QVK8</accession>